<sequence length="46" mass="5138">MVAASPADRHRLRLIALVSAILPGAAWTAACARRLLLLDRMVVRWR</sequence>
<gene>
    <name evidence="2" type="ORF">SIRAN4239</name>
</gene>
<evidence type="ECO:0000313" key="2">
    <source>
        <dbReference type="EMBL" id="CDR07507.1"/>
    </source>
</evidence>
<name>A0A060ZMT8_9ACTN</name>
<organism evidence="2">
    <name type="scientific">Streptomyces iranensis</name>
    <dbReference type="NCBI Taxonomy" id="576784"/>
    <lineage>
        <taxon>Bacteria</taxon>
        <taxon>Bacillati</taxon>
        <taxon>Actinomycetota</taxon>
        <taxon>Actinomycetes</taxon>
        <taxon>Kitasatosporales</taxon>
        <taxon>Streptomycetaceae</taxon>
        <taxon>Streptomyces</taxon>
        <taxon>Streptomyces violaceusniger group</taxon>
    </lineage>
</organism>
<dbReference type="AlphaFoldDB" id="A0A060ZMT8"/>
<dbReference type="HOGENOM" id="CLU_3189579_0_0_11"/>
<dbReference type="EMBL" id="LK022848">
    <property type="protein sequence ID" value="CDR07507.1"/>
    <property type="molecule type" value="Genomic_DNA"/>
</dbReference>
<accession>A0A060ZMT8</accession>
<keyword evidence="1" id="KW-0812">Transmembrane</keyword>
<protein>
    <submittedName>
        <fullName evidence="2">Uncharacterized protein</fullName>
    </submittedName>
</protein>
<evidence type="ECO:0000256" key="1">
    <source>
        <dbReference type="SAM" id="Phobius"/>
    </source>
</evidence>
<reference evidence="2" key="1">
    <citation type="submission" date="2014-05" db="EMBL/GenBank/DDBJ databases">
        <authorList>
            <person name="Horn Fabian"/>
        </authorList>
    </citation>
    <scope>NUCLEOTIDE SEQUENCE</scope>
</reference>
<keyword evidence="1" id="KW-1133">Transmembrane helix</keyword>
<feature type="transmembrane region" description="Helical" evidence="1">
    <location>
        <begin position="12"/>
        <end position="36"/>
    </location>
</feature>
<keyword evidence="1" id="KW-0472">Membrane</keyword>
<proteinExistence type="predicted"/>